<dbReference type="InterPro" id="IPR035069">
    <property type="entry name" value="TTHA1013/TTHA0281-like"/>
</dbReference>
<dbReference type="InterPro" id="IPR013321">
    <property type="entry name" value="Arc_rbn_hlx_hlx"/>
</dbReference>
<dbReference type="InterPro" id="IPR008651">
    <property type="entry name" value="Uncharacterised_HicB"/>
</dbReference>
<evidence type="ECO:0000259" key="1">
    <source>
        <dbReference type="Pfam" id="PF15919"/>
    </source>
</evidence>
<protein>
    <submittedName>
        <fullName evidence="2">Toxin-antitoxin system HicB family antitoxin</fullName>
    </submittedName>
</protein>
<proteinExistence type="predicted"/>
<evidence type="ECO:0000313" key="3">
    <source>
        <dbReference type="Proteomes" id="UP000249396"/>
    </source>
</evidence>
<dbReference type="InterPro" id="IPR031807">
    <property type="entry name" value="HicB-like"/>
</dbReference>
<evidence type="ECO:0000313" key="2">
    <source>
        <dbReference type="EMBL" id="PZN69411.1"/>
    </source>
</evidence>
<accession>A0A2W4QAU4</accession>
<dbReference type="Pfam" id="PF15919">
    <property type="entry name" value="HicB_lk_antitox"/>
    <property type="match status" value="1"/>
</dbReference>
<reference evidence="2 3" key="1">
    <citation type="journal article" date="2018" name="Aquat. Microb. Ecol.">
        <title>Gammaproteobacterial methanotrophs dominate.</title>
        <authorList>
            <person name="Rissanen A.J."/>
            <person name="Saarenheimo J."/>
            <person name="Tiirola M."/>
            <person name="Peura S."/>
            <person name="Aalto S.L."/>
            <person name="Karvinen A."/>
            <person name="Nykanen H."/>
        </authorList>
    </citation>
    <scope>NUCLEOTIDE SEQUENCE [LARGE SCALE GENOMIC DNA]</scope>
    <source>
        <strain evidence="2">AMbin10</strain>
    </source>
</reference>
<comment type="caution">
    <text evidence="2">The sequence shown here is derived from an EMBL/GenBank/DDBJ whole genome shotgun (WGS) entry which is preliminary data.</text>
</comment>
<dbReference type="EMBL" id="QJPH01000577">
    <property type="protein sequence ID" value="PZN69411.1"/>
    <property type="molecule type" value="Genomic_DNA"/>
</dbReference>
<organism evidence="2 3">
    <name type="scientific">Candidatus Methylumidiphilus alinenensis</name>
    <dbReference type="NCBI Taxonomy" id="2202197"/>
    <lineage>
        <taxon>Bacteria</taxon>
        <taxon>Pseudomonadati</taxon>
        <taxon>Pseudomonadota</taxon>
        <taxon>Gammaproteobacteria</taxon>
        <taxon>Methylococcales</taxon>
        <taxon>Candidatus Methylumidiphilus</taxon>
    </lineage>
</organism>
<dbReference type="Gene3D" id="1.10.1220.10">
    <property type="entry name" value="Met repressor-like"/>
    <property type="match status" value="1"/>
</dbReference>
<dbReference type="Pfam" id="PF05534">
    <property type="entry name" value="HicB"/>
    <property type="match status" value="1"/>
</dbReference>
<dbReference type="Proteomes" id="UP000249396">
    <property type="component" value="Unassembled WGS sequence"/>
</dbReference>
<gene>
    <name evidence="2" type="ORF">DM484_29750</name>
</gene>
<dbReference type="Gene3D" id="3.30.160.250">
    <property type="match status" value="1"/>
</dbReference>
<dbReference type="SUPFAM" id="SSF143100">
    <property type="entry name" value="TTHA1013/TTHA0281-like"/>
    <property type="match status" value="1"/>
</dbReference>
<dbReference type="AlphaFoldDB" id="A0A2W4QAU4"/>
<feature type="domain" description="HicB-like antitoxin of toxin-antitoxin system" evidence="1">
    <location>
        <begin position="18"/>
        <end position="70"/>
    </location>
</feature>
<sequence length="120" mass="13248">MNIPDFDDYPFEIRPLPEDDGGGYLITFPDLPGCMSDGETPEEAIHEGRDAFRCWMLAHIEDGRPVPVPNGNGEPGKFVQRLPKSLHAKLAARAKQEGVSLNTLVLSFIAEGLGRHERHA</sequence>
<dbReference type="GO" id="GO:0006355">
    <property type="term" value="P:regulation of DNA-templated transcription"/>
    <property type="evidence" value="ECO:0007669"/>
    <property type="project" value="InterPro"/>
</dbReference>
<dbReference type="InterPro" id="IPR010985">
    <property type="entry name" value="Ribbon_hlx_hlx"/>
</dbReference>
<dbReference type="SUPFAM" id="SSF47598">
    <property type="entry name" value="Ribbon-helix-helix"/>
    <property type="match status" value="1"/>
</dbReference>
<name>A0A2W4QAU4_9GAMM</name>